<dbReference type="EMBL" id="SRME01000001">
    <property type="protein sequence ID" value="TGG89121.1"/>
    <property type="molecule type" value="Genomic_DNA"/>
</dbReference>
<evidence type="ECO:0000313" key="3">
    <source>
        <dbReference type="Proteomes" id="UP000199322"/>
    </source>
</evidence>
<dbReference type="Proteomes" id="UP000199322">
    <property type="component" value="Unassembled WGS sequence"/>
</dbReference>
<sequence length="214" mass="24061">MIIISSSQSDVYIIYKGNKSIIKKISGRSSGSKIVSAVQEILVLNNKTLGQIKEFGIDVGPGSFTGIRISIAVIQGFLFGRNDYELKKFYSSDVLGYGFLNKKIAVLNKARDDAAYVSLYNYGVRVSMPEMIFGKNLDGILQDRTLIGAQSKHFKDKYLLKNEILIPEISIDNFIYAFKVGEKINAEDLEPLYIQKPIAVENYEKQNNKKIEDI</sequence>
<evidence type="ECO:0000313" key="1">
    <source>
        <dbReference type="EMBL" id="SDC02626.1"/>
    </source>
</evidence>
<gene>
    <name evidence="2" type="ORF">E4650_02700</name>
    <name evidence="1" type="ORF">SAMN04488588_0281</name>
</gene>
<reference evidence="2 4" key="2">
    <citation type="submission" date="2019-04" db="EMBL/GenBank/DDBJ databases">
        <title>Draft genome sequence data and analysis of a Fermenting Bacterium, Geotoga petraea strain HO-Geo1, isolated from heavy-oil petroleum reservoir in Russia.</title>
        <authorList>
            <person name="Grouzdev D.S."/>
            <person name="Semenova E.M."/>
            <person name="Sokolova D.S."/>
            <person name="Tourova T.P."/>
            <person name="Poltaraus A.B."/>
            <person name="Nazina T.N."/>
        </authorList>
    </citation>
    <scope>NUCLEOTIDE SEQUENCE [LARGE SCALE GENOMIC DNA]</scope>
    <source>
        <strain evidence="2 4">HO-Geo1</strain>
    </source>
</reference>
<dbReference type="Gene3D" id="3.30.420.200">
    <property type="match status" value="1"/>
</dbReference>
<dbReference type="InterPro" id="IPR043129">
    <property type="entry name" value="ATPase_NBD"/>
</dbReference>
<evidence type="ECO:0000313" key="2">
    <source>
        <dbReference type="EMBL" id="TGG89121.1"/>
    </source>
</evidence>
<name>A0A1G6IA50_9BACT</name>
<reference evidence="1 3" key="1">
    <citation type="submission" date="2016-10" db="EMBL/GenBank/DDBJ databases">
        <authorList>
            <person name="de Groot N.N."/>
        </authorList>
    </citation>
    <scope>NUCLEOTIDE SEQUENCE [LARGE SCALE GENOMIC DNA]</scope>
    <source>
        <strain evidence="1 3">WG14</strain>
    </source>
</reference>
<accession>A0A1G6IA50</accession>
<organism evidence="1 3">
    <name type="scientific">Geotoga petraea</name>
    <dbReference type="NCBI Taxonomy" id="28234"/>
    <lineage>
        <taxon>Bacteria</taxon>
        <taxon>Thermotogati</taxon>
        <taxon>Thermotogota</taxon>
        <taxon>Thermotogae</taxon>
        <taxon>Petrotogales</taxon>
        <taxon>Petrotogaceae</taxon>
        <taxon>Geotoga</taxon>
    </lineage>
</organism>
<dbReference type="Proteomes" id="UP000297288">
    <property type="component" value="Unassembled WGS sequence"/>
</dbReference>
<dbReference type="RefSeq" id="WP_091402126.1">
    <property type="nucleotide sequence ID" value="NZ_FMYV01000001.1"/>
</dbReference>
<keyword evidence="3" id="KW-1185">Reference proteome</keyword>
<evidence type="ECO:0000313" key="4">
    <source>
        <dbReference type="Proteomes" id="UP000297288"/>
    </source>
</evidence>
<dbReference type="EMBL" id="FMYV01000001">
    <property type="protein sequence ID" value="SDC02626.1"/>
    <property type="molecule type" value="Genomic_DNA"/>
</dbReference>
<dbReference type="OrthoDB" id="9784166at2"/>
<protein>
    <submittedName>
        <fullName evidence="1">tRNA A37 threonylcarbamoyladenosine modification protein TsaB</fullName>
    </submittedName>
</protein>
<dbReference type="AlphaFoldDB" id="A0A1G6IA50"/>
<dbReference type="STRING" id="28234.SAMN04488588_0281"/>
<proteinExistence type="predicted"/>
<dbReference type="SUPFAM" id="SSF53067">
    <property type="entry name" value="Actin-like ATPase domain"/>
    <property type="match status" value="1"/>
</dbReference>
<dbReference type="Gene3D" id="3.30.420.40">
    <property type="match status" value="1"/>
</dbReference>